<dbReference type="SUPFAM" id="SSF51430">
    <property type="entry name" value="NAD(P)-linked oxidoreductase"/>
    <property type="match status" value="1"/>
</dbReference>
<reference evidence="1 2" key="1">
    <citation type="submission" date="2016-10" db="EMBL/GenBank/DDBJ databases">
        <authorList>
            <person name="de Groot N.N."/>
        </authorList>
    </citation>
    <scope>NUCLEOTIDE SEQUENCE [LARGE SCALE GENOMIC DNA]</scope>
    <source>
        <strain evidence="1 2">GAS522</strain>
    </source>
</reference>
<evidence type="ECO:0000313" key="1">
    <source>
        <dbReference type="EMBL" id="SEE20568.1"/>
    </source>
</evidence>
<name>A0A1M7GL73_9BRAD</name>
<accession>A0A1M7GL73</accession>
<protein>
    <recommendedName>
        <fullName evidence="3">Aldo/keto reductase</fullName>
    </recommendedName>
</protein>
<dbReference type="Proteomes" id="UP000183208">
    <property type="component" value="Unassembled WGS sequence"/>
</dbReference>
<proteinExistence type="predicted"/>
<dbReference type="AlphaFoldDB" id="A0A1M7GL73"/>
<dbReference type="EMBL" id="FNTI01000001">
    <property type="protein sequence ID" value="SEE20568.1"/>
    <property type="molecule type" value="Genomic_DNA"/>
</dbReference>
<evidence type="ECO:0000313" key="2">
    <source>
        <dbReference type="Proteomes" id="UP000183208"/>
    </source>
</evidence>
<organism evidence="1 2">
    <name type="scientific">Bradyrhizobium lablabi</name>
    <dbReference type="NCBI Taxonomy" id="722472"/>
    <lineage>
        <taxon>Bacteria</taxon>
        <taxon>Pseudomonadati</taxon>
        <taxon>Pseudomonadota</taxon>
        <taxon>Alphaproteobacteria</taxon>
        <taxon>Hyphomicrobiales</taxon>
        <taxon>Nitrobacteraceae</taxon>
        <taxon>Bradyrhizobium</taxon>
    </lineage>
</organism>
<dbReference type="Gene3D" id="3.20.20.100">
    <property type="entry name" value="NADP-dependent oxidoreductase domain"/>
    <property type="match status" value="1"/>
</dbReference>
<evidence type="ECO:0008006" key="3">
    <source>
        <dbReference type="Google" id="ProtNLM"/>
    </source>
</evidence>
<sequence length="61" mass="6270">MPLLQRPLGSSGVLITKTGFGACAIGGGGWAFGLPQDDAVSLATMRHALELGVNWTEMAVV</sequence>
<gene>
    <name evidence="1" type="ORF">SAMN05444171_6644</name>
</gene>
<dbReference type="InterPro" id="IPR036812">
    <property type="entry name" value="NAD(P)_OxRdtase_dom_sf"/>
</dbReference>